<keyword evidence="1" id="KW-1133">Transmembrane helix</keyword>
<feature type="transmembrane region" description="Helical" evidence="1">
    <location>
        <begin position="12"/>
        <end position="31"/>
    </location>
</feature>
<comment type="caution">
    <text evidence="2">The sequence shown here is derived from an EMBL/GenBank/DDBJ whole genome shotgun (WGS) entry which is preliminary data.</text>
</comment>
<dbReference type="RefSeq" id="WP_380025084.1">
    <property type="nucleotide sequence ID" value="NZ_JBHSHC010000050.1"/>
</dbReference>
<name>A0ABV9PYY6_9BACL</name>
<accession>A0ABV9PYY6</accession>
<evidence type="ECO:0000256" key="1">
    <source>
        <dbReference type="SAM" id="Phobius"/>
    </source>
</evidence>
<organism evidence="2 3">
    <name type="scientific">Effusibacillus consociatus</name>
    <dbReference type="NCBI Taxonomy" id="1117041"/>
    <lineage>
        <taxon>Bacteria</taxon>
        <taxon>Bacillati</taxon>
        <taxon>Bacillota</taxon>
        <taxon>Bacilli</taxon>
        <taxon>Bacillales</taxon>
        <taxon>Alicyclobacillaceae</taxon>
        <taxon>Effusibacillus</taxon>
    </lineage>
</organism>
<keyword evidence="1" id="KW-0472">Membrane</keyword>
<protein>
    <submittedName>
        <fullName evidence="2">Conjugal transfer protein</fullName>
    </submittedName>
</protein>
<keyword evidence="3" id="KW-1185">Reference proteome</keyword>
<gene>
    <name evidence="2" type="ORF">ACFO8Q_07285</name>
</gene>
<dbReference type="InterPro" id="IPR035628">
    <property type="entry name" value="TcpC_C"/>
</dbReference>
<dbReference type="EMBL" id="JBHSHC010000050">
    <property type="protein sequence ID" value="MFC4767166.1"/>
    <property type="molecule type" value="Genomic_DNA"/>
</dbReference>
<dbReference type="InterPro" id="IPR024735">
    <property type="entry name" value="TcpC"/>
</dbReference>
<dbReference type="Gene3D" id="3.10.450.540">
    <property type="match status" value="2"/>
</dbReference>
<dbReference type="Proteomes" id="UP001596002">
    <property type="component" value="Unassembled WGS sequence"/>
</dbReference>
<dbReference type="Pfam" id="PF12642">
    <property type="entry name" value="TpcC"/>
    <property type="match status" value="1"/>
</dbReference>
<proteinExistence type="predicted"/>
<keyword evidence="1" id="KW-0812">Transmembrane</keyword>
<evidence type="ECO:0000313" key="2">
    <source>
        <dbReference type="EMBL" id="MFC4767166.1"/>
    </source>
</evidence>
<reference evidence="3" key="1">
    <citation type="journal article" date="2019" name="Int. J. Syst. Evol. Microbiol.">
        <title>The Global Catalogue of Microorganisms (GCM) 10K type strain sequencing project: providing services to taxonomists for standard genome sequencing and annotation.</title>
        <authorList>
            <consortium name="The Broad Institute Genomics Platform"/>
            <consortium name="The Broad Institute Genome Sequencing Center for Infectious Disease"/>
            <person name="Wu L."/>
            <person name="Ma J."/>
        </authorList>
    </citation>
    <scope>NUCLEOTIDE SEQUENCE [LARGE SCALE GENOMIC DNA]</scope>
    <source>
        <strain evidence="3">WYCCWR 12678</strain>
    </source>
</reference>
<dbReference type="CDD" id="cd16428">
    <property type="entry name" value="TcpC_C"/>
    <property type="match status" value="1"/>
</dbReference>
<sequence length="276" mass="30761">MMREGMRWTLRILLWLMLVISSLGVIGNLLAPPTPPTAPGMTVQQAARLQELGSFAAGFSQVWLTWDGKETMEQRKQRLRPYVAPAMLEEAARIQLPKQEQRQIVSDVQQMGMNQLDEAHWQVRVWAQLSTPAARMMELRVPVTWDAGGNPVIDGLPLLQNVIPPEAGTPRAHGPAAEKGVRDAMRPALEAFFTAYFRAKESSELANFTAPSVSIRPLGGWLELKEIQTLDVYGSKPYEAVIRLAVEDKATGVIVPQIYTLQVTEDQGKYFIASLR</sequence>
<evidence type="ECO:0000313" key="3">
    <source>
        <dbReference type="Proteomes" id="UP001596002"/>
    </source>
</evidence>